<proteinExistence type="predicted"/>
<reference evidence="3" key="1">
    <citation type="journal article" date="2020" name="Nat. Commun.">
        <title>Genome sequence of the cluster root forming white lupin.</title>
        <authorList>
            <person name="Hufnagel B."/>
            <person name="Marques A."/>
            <person name="Soriano A."/>
            <person name="Marques L."/>
            <person name="Divol F."/>
            <person name="Doumas P."/>
            <person name="Sallet E."/>
            <person name="Mancinotti D."/>
            <person name="Carrere S."/>
            <person name="Marande W."/>
            <person name="Arribat S."/>
            <person name="Keller J."/>
            <person name="Huneau C."/>
            <person name="Blein T."/>
            <person name="Aime D."/>
            <person name="Laguerre M."/>
            <person name="Taylor J."/>
            <person name="Schubert V."/>
            <person name="Nelson M."/>
            <person name="Geu-Flores F."/>
            <person name="Crespi M."/>
            <person name="Gallardo-Guerrero K."/>
            <person name="Delaux P.-M."/>
            <person name="Salse J."/>
            <person name="Berges H."/>
            <person name="Guyot R."/>
            <person name="Gouzy J."/>
            <person name="Peret B."/>
        </authorList>
    </citation>
    <scope>NUCLEOTIDE SEQUENCE [LARGE SCALE GENOMIC DNA]</scope>
    <source>
        <strain evidence="3">cv. Amiga</strain>
    </source>
</reference>
<gene>
    <name evidence="2" type="ORF">Lalb_Chr13g0290911</name>
</gene>
<feature type="transmembrane region" description="Helical" evidence="1">
    <location>
        <begin position="12"/>
        <end position="32"/>
    </location>
</feature>
<dbReference type="EMBL" id="WOCE01000013">
    <property type="protein sequence ID" value="KAE9600810.1"/>
    <property type="molecule type" value="Genomic_DNA"/>
</dbReference>
<evidence type="ECO:0000256" key="1">
    <source>
        <dbReference type="SAM" id="Phobius"/>
    </source>
</evidence>
<protein>
    <submittedName>
        <fullName evidence="2">Uncharacterized protein</fullName>
    </submittedName>
</protein>
<organism evidence="2 3">
    <name type="scientific">Lupinus albus</name>
    <name type="common">White lupine</name>
    <name type="synonym">Lupinus termis</name>
    <dbReference type="NCBI Taxonomy" id="3870"/>
    <lineage>
        <taxon>Eukaryota</taxon>
        <taxon>Viridiplantae</taxon>
        <taxon>Streptophyta</taxon>
        <taxon>Embryophyta</taxon>
        <taxon>Tracheophyta</taxon>
        <taxon>Spermatophyta</taxon>
        <taxon>Magnoliopsida</taxon>
        <taxon>eudicotyledons</taxon>
        <taxon>Gunneridae</taxon>
        <taxon>Pentapetalae</taxon>
        <taxon>rosids</taxon>
        <taxon>fabids</taxon>
        <taxon>Fabales</taxon>
        <taxon>Fabaceae</taxon>
        <taxon>Papilionoideae</taxon>
        <taxon>50 kb inversion clade</taxon>
        <taxon>genistoids sensu lato</taxon>
        <taxon>core genistoids</taxon>
        <taxon>Genisteae</taxon>
        <taxon>Lupinus</taxon>
    </lineage>
</organism>
<keyword evidence="3" id="KW-1185">Reference proteome</keyword>
<evidence type="ECO:0000313" key="2">
    <source>
        <dbReference type="EMBL" id="KAE9600810.1"/>
    </source>
</evidence>
<keyword evidence="1" id="KW-0812">Transmembrane</keyword>
<keyword evidence="1" id="KW-1133">Transmembrane helix</keyword>
<name>A0A6A4PH52_LUPAL</name>
<accession>A0A6A4PH52</accession>
<dbReference type="AlphaFoldDB" id="A0A6A4PH52"/>
<dbReference type="Proteomes" id="UP000447434">
    <property type="component" value="Chromosome 13"/>
</dbReference>
<sequence length="69" mass="8005">MEQLMVHLESLVEVIFSGIILTIFWVVFLHTFEVQDALFTELNSAIMTIEIANQKEWNVICLEYDSKGN</sequence>
<evidence type="ECO:0000313" key="3">
    <source>
        <dbReference type="Proteomes" id="UP000447434"/>
    </source>
</evidence>
<keyword evidence="1" id="KW-0472">Membrane</keyword>
<comment type="caution">
    <text evidence="2">The sequence shown here is derived from an EMBL/GenBank/DDBJ whole genome shotgun (WGS) entry which is preliminary data.</text>
</comment>